<evidence type="ECO:0000256" key="1">
    <source>
        <dbReference type="ARBA" id="ARBA00022741"/>
    </source>
</evidence>
<dbReference type="GO" id="GO:0016740">
    <property type="term" value="F:transferase activity"/>
    <property type="evidence" value="ECO:0007669"/>
    <property type="project" value="UniProtKB-KW"/>
</dbReference>
<evidence type="ECO:0000259" key="3">
    <source>
        <dbReference type="Pfam" id="PF01636"/>
    </source>
</evidence>
<evidence type="ECO:0000256" key="2">
    <source>
        <dbReference type="ARBA" id="ARBA00022840"/>
    </source>
</evidence>
<dbReference type="GO" id="GO:0005524">
    <property type="term" value="F:ATP binding"/>
    <property type="evidence" value="ECO:0007669"/>
    <property type="project" value="UniProtKB-KW"/>
</dbReference>
<dbReference type="PANTHER" id="PTHR33540">
    <property type="entry name" value="TRNA THREONYLCARBAMOYLADENOSINE BIOSYNTHESIS PROTEIN TSAE"/>
    <property type="match status" value="1"/>
</dbReference>
<feature type="domain" description="Aminoglycoside phosphotransferase" evidence="3">
    <location>
        <begin position="22"/>
        <end position="242"/>
    </location>
</feature>
<protein>
    <submittedName>
        <fullName evidence="4">Phosphotransferase involved in threonylcarbamoyladenosine t(6)A37 formation in tRNA</fullName>
    </submittedName>
</protein>
<dbReference type="EMBL" id="UOFD01000006">
    <property type="protein sequence ID" value="VAW50148.1"/>
    <property type="molecule type" value="Genomic_DNA"/>
</dbReference>
<keyword evidence="2" id="KW-0067">ATP-binding</keyword>
<accession>A0A3B0W2P0</accession>
<keyword evidence="1" id="KW-0547">Nucleotide-binding</keyword>
<organism evidence="4">
    <name type="scientific">hydrothermal vent metagenome</name>
    <dbReference type="NCBI Taxonomy" id="652676"/>
    <lineage>
        <taxon>unclassified sequences</taxon>
        <taxon>metagenomes</taxon>
        <taxon>ecological metagenomes</taxon>
    </lineage>
</organism>
<proteinExistence type="predicted"/>
<name>A0A3B0W2P0_9ZZZZ</name>
<dbReference type="InterPro" id="IPR002575">
    <property type="entry name" value="Aminoglycoside_PTrfase"/>
</dbReference>
<sequence>MDRLTQLQQWLDSLSENTYNNLQAASADASFRQYFRVTNTQKNKTYIVMDAPPEKENCKPFLQVTELIRNIGVNAPNVIAIDLQQGFILLDDLGRKLYLNNLDKNNADNLYIDAIDALIKMQNIDSILPVYNEALLQTEMDLFEEWYLNRHLDIKPDDAQKTILNDTFKILIQSALEQPQVFVHRDYHSRNLMVTNENNPGVIDYQDAVIGPITYDLVSLFKDCYIEWPREKVELWLDLYLARITPARLIDKETLLRWFDLMGVQRHLKVLGIFARLNYRDGKSQYLDDLPLTLKYITDTCELYEELQPLGELLKKST</sequence>
<dbReference type="InterPro" id="IPR011009">
    <property type="entry name" value="Kinase-like_dom_sf"/>
</dbReference>
<dbReference type="Gene3D" id="3.30.200.20">
    <property type="entry name" value="Phosphorylase Kinase, domain 1"/>
    <property type="match status" value="1"/>
</dbReference>
<dbReference type="PANTHER" id="PTHR33540:SF1">
    <property type="entry name" value="N-ACETYLMURAMATE_N-ACETYLGLUCOSAMINE KINASE"/>
    <property type="match status" value="1"/>
</dbReference>
<reference evidence="4" key="1">
    <citation type="submission" date="2018-06" db="EMBL/GenBank/DDBJ databases">
        <authorList>
            <person name="Zhirakovskaya E."/>
        </authorList>
    </citation>
    <scope>NUCLEOTIDE SEQUENCE</scope>
</reference>
<dbReference type="SUPFAM" id="SSF56112">
    <property type="entry name" value="Protein kinase-like (PK-like)"/>
    <property type="match status" value="1"/>
</dbReference>
<keyword evidence="4" id="KW-0808">Transferase</keyword>
<dbReference type="AlphaFoldDB" id="A0A3B0W2P0"/>
<evidence type="ECO:0000313" key="4">
    <source>
        <dbReference type="EMBL" id="VAW50148.1"/>
    </source>
</evidence>
<dbReference type="Gene3D" id="3.90.1200.10">
    <property type="match status" value="1"/>
</dbReference>
<dbReference type="Pfam" id="PF01636">
    <property type="entry name" value="APH"/>
    <property type="match status" value="1"/>
</dbReference>
<gene>
    <name evidence="4" type="ORF">MNBD_GAMMA06-1699</name>
</gene>